<keyword evidence="3" id="KW-1185">Reference proteome</keyword>
<dbReference type="PANTHER" id="PTHR34821:SF2">
    <property type="entry name" value="INNER MEMBRANE PROTEIN YDCZ"/>
    <property type="match status" value="1"/>
</dbReference>
<dbReference type="Proteomes" id="UP000243255">
    <property type="component" value="Unassembled WGS sequence"/>
</dbReference>
<proteinExistence type="predicted"/>
<organism evidence="2 3">
    <name type="scientific">Asaccharospora irregularis DSM 2635</name>
    <dbReference type="NCBI Taxonomy" id="1121321"/>
    <lineage>
        <taxon>Bacteria</taxon>
        <taxon>Bacillati</taxon>
        <taxon>Bacillota</taxon>
        <taxon>Clostridia</taxon>
        <taxon>Peptostreptococcales</taxon>
        <taxon>Peptostreptococcaceae</taxon>
        <taxon>Asaccharospora</taxon>
    </lineage>
</organism>
<feature type="transmembrane region" description="Helical" evidence="1">
    <location>
        <begin position="124"/>
        <end position="139"/>
    </location>
</feature>
<evidence type="ECO:0000256" key="1">
    <source>
        <dbReference type="SAM" id="Phobius"/>
    </source>
</evidence>
<accession>A0A1M5LRE4</accession>
<feature type="transmembrane region" description="Helical" evidence="1">
    <location>
        <begin position="89"/>
        <end position="112"/>
    </location>
</feature>
<dbReference type="GO" id="GO:0005886">
    <property type="term" value="C:plasma membrane"/>
    <property type="evidence" value="ECO:0007669"/>
    <property type="project" value="TreeGrafter"/>
</dbReference>
<dbReference type="InterPro" id="IPR006750">
    <property type="entry name" value="YdcZ"/>
</dbReference>
<gene>
    <name evidence="2" type="ORF">SAMN04488530_10537</name>
</gene>
<keyword evidence="1" id="KW-0812">Transmembrane</keyword>
<dbReference type="Pfam" id="PF04657">
    <property type="entry name" value="DMT_YdcZ"/>
    <property type="match status" value="1"/>
</dbReference>
<dbReference type="PANTHER" id="PTHR34821">
    <property type="entry name" value="INNER MEMBRANE PROTEIN YDCZ"/>
    <property type="match status" value="1"/>
</dbReference>
<dbReference type="AlphaFoldDB" id="A0A1M5LRE4"/>
<evidence type="ECO:0000313" key="2">
    <source>
        <dbReference type="EMBL" id="SHG66933.1"/>
    </source>
</evidence>
<reference evidence="3" key="1">
    <citation type="submission" date="2016-11" db="EMBL/GenBank/DDBJ databases">
        <authorList>
            <person name="Varghese N."/>
            <person name="Submissions S."/>
        </authorList>
    </citation>
    <scope>NUCLEOTIDE SEQUENCE [LARGE SCALE GENOMIC DNA]</scope>
    <source>
        <strain evidence="3">DSM 2635</strain>
    </source>
</reference>
<dbReference type="EMBL" id="FQWX01000005">
    <property type="protein sequence ID" value="SHG66933.1"/>
    <property type="molecule type" value="Genomic_DNA"/>
</dbReference>
<keyword evidence="1" id="KW-0472">Membrane</keyword>
<feature type="transmembrane region" description="Helical" evidence="1">
    <location>
        <begin position="34"/>
        <end position="51"/>
    </location>
</feature>
<name>A0A1M5LRE4_9FIRM</name>
<dbReference type="STRING" id="1121321.SAMN04488530_10537"/>
<evidence type="ECO:0000313" key="3">
    <source>
        <dbReference type="Proteomes" id="UP000243255"/>
    </source>
</evidence>
<keyword evidence="1" id="KW-1133">Transmembrane helix</keyword>
<feature type="transmembrane region" description="Helical" evidence="1">
    <location>
        <begin position="63"/>
        <end position="83"/>
    </location>
</feature>
<sequence length="140" mass="14957">MNNILSILTGSLLAIMLSLNGTVSQIAGNYASTVIIHTVGLIGIIFVLIATKSKIKNTRSVPFYMYTGGLIGVLTVIFSNASFSKLGVSLTTSLCLLGQLVASIIIDHFGWFNLAVSKFNKKKIIGLIIIVLGILLMTIK</sequence>
<dbReference type="OrthoDB" id="7864805at2"/>
<protein>
    <submittedName>
        <fullName evidence="2">Transporter family-2 protein</fullName>
    </submittedName>
</protein>
<dbReference type="RefSeq" id="WP_073124355.1">
    <property type="nucleotide sequence ID" value="NZ_BAABCH010000026.1"/>
</dbReference>